<organism evidence="1 2">
    <name type="scientific">Colletotrichum orchidophilum</name>
    <dbReference type="NCBI Taxonomy" id="1209926"/>
    <lineage>
        <taxon>Eukaryota</taxon>
        <taxon>Fungi</taxon>
        <taxon>Dikarya</taxon>
        <taxon>Ascomycota</taxon>
        <taxon>Pezizomycotina</taxon>
        <taxon>Sordariomycetes</taxon>
        <taxon>Hypocreomycetidae</taxon>
        <taxon>Glomerellales</taxon>
        <taxon>Glomerellaceae</taxon>
        <taxon>Colletotrichum</taxon>
    </lineage>
</organism>
<reference evidence="1 2" key="1">
    <citation type="submission" date="2016-09" db="EMBL/GenBank/DDBJ databases">
        <authorList>
            <person name="Capua I."/>
            <person name="De Benedictis P."/>
            <person name="Joannis T."/>
            <person name="Lombin L.H."/>
            <person name="Cattoli G."/>
        </authorList>
    </citation>
    <scope>NUCLEOTIDE SEQUENCE [LARGE SCALE GENOMIC DNA]</scope>
    <source>
        <strain evidence="1 2">IMI 309357</strain>
    </source>
</reference>
<comment type="caution">
    <text evidence="1">The sequence shown here is derived from an EMBL/GenBank/DDBJ whole genome shotgun (WGS) entry which is preliminary data.</text>
</comment>
<dbReference type="GeneID" id="34563110"/>
<protein>
    <submittedName>
        <fullName evidence="1">Uncharacterized protein</fullName>
    </submittedName>
</protein>
<gene>
    <name evidence="1" type="ORF">CORC01_09971</name>
</gene>
<proteinExistence type="predicted"/>
<sequence>MCGHVFVKGYSLHCLLCSHASLPRLPPPRPEF</sequence>
<evidence type="ECO:0000313" key="2">
    <source>
        <dbReference type="Proteomes" id="UP000176998"/>
    </source>
</evidence>
<name>A0A1G4B039_9PEZI</name>
<accession>A0A1G4B039</accession>
<keyword evidence="2" id="KW-1185">Reference proteome</keyword>
<evidence type="ECO:0000313" key="1">
    <source>
        <dbReference type="EMBL" id="OHE94754.1"/>
    </source>
</evidence>
<dbReference type="Proteomes" id="UP000176998">
    <property type="component" value="Unassembled WGS sequence"/>
</dbReference>
<dbReference type="AlphaFoldDB" id="A0A1G4B039"/>
<dbReference type="RefSeq" id="XP_022471916.1">
    <property type="nucleotide sequence ID" value="XM_022621600.1"/>
</dbReference>
<dbReference type="EMBL" id="MJBS01000094">
    <property type="protein sequence ID" value="OHE94754.1"/>
    <property type="molecule type" value="Genomic_DNA"/>
</dbReference>